<protein>
    <recommendedName>
        <fullName evidence="5">Anti-sigma-M factor RsmA</fullName>
    </recommendedName>
</protein>
<evidence type="ECO:0008006" key="5">
    <source>
        <dbReference type="Google" id="ProtNLM"/>
    </source>
</evidence>
<dbReference type="Proteomes" id="UP000199213">
    <property type="component" value="Unassembled WGS sequence"/>
</dbReference>
<evidence type="ECO:0000256" key="2">
    <source>
        <dbReference type="SAM" id="Phobius"/>
    </source>
</evidence>
<keyword evidence="2" id="KW-0812">Transmembrane</keyword>
<dbReference type="EMBL" id="FNFM01000015">
    <property type="protein sequence ID" value="SDK87159.1"/>
    <property type="molecule type" value="Genomic_DNA"/>
</dbReference>
<keyword evidence="4" id="KW-1185">Reference proteome</keyword>
<feature type="compositionally biased region" description="Basic and acidic residues" evidence="1">
    <location>
        <begin position="1"/>
        <end position="13"/>
    </location>
</feature>
<dbReference type="RefSeq" id="WP_092632325.1">
    <property type="nucleotide sequence ID" value="NZ_FNFM01000015.1"/>
</dbReference>
<feature type="transmembrane region" description="Helical" evidence="2">
    <location>
        <begin position="142"/>
        <end position="163"/>
    </location>
</feature>
<dbReference type="OrthoDB" id="4566632at2"/>
<keyword evidence="2" id="KW-1133">Transmembrane helix</keyword>
<evidence type="ECO:0000313" key="3">
    <source>
        <dbReference type="EMBL" id="SDK87159.1"/>
    </source>
</evidence>
<accession>A0A1G9FFM0</accession>
<name>A0A1G9FFM0_ACTMZ</name>
<gene>
    <name evidence="3" type="ORF">SAMN04487820_1152</name>
</gene>
<sequence>MSGEDRRAGEHGVPEWSPEMLAELHAGALDEETAARLRPVTSADPAAAAVLTALETTRTQLAEEVAVEIPEEVAARIERSLAVEPLPVATDGADGQPDHTVGAEVHGDERADSPGAPVPERAEVIDIGRASGRGGNRRRRGLAWGSGLVAAAAAVLAVVLVTVPGGEPGGDRAGDTGSEPPVATDTSDPPLALTGEQATLTGEQLQAVLSSEEEYAGGLDDPGRLLRCLQANGISDSDPMGARRITFNGEPAQLMVLSTGEVGRFRLLTVGPECGAGEPATLSDTVIGG</sequence>
<organism evidence="3 4">
    <name type="scientific">Actinopolyspora mzabensis</name>
    <dbReference type="NCBI Taxonomy" id="995066"/>
    <lineage>
        <taxon>Bacteria</taxon>
        <taxon>Bacillati</taxon>
        <taxon>Actinomycetota</taxon>
        <taxon>Actinomycetes</taxon>
        <taxon>Actinopolysporales</taxon>
        <taxon>Actinopolysporaceae</taxon>
        <taxon>Actinopolyspora</taxon>
    </lineage>
</organism>
<evidence type="ECO:0000256" key="1">
    <source>
        <dbReference type="SAM" id="MobiDB-lite"/>
    </source>
</evidence>
<evidence type="ECO:0000313" key="4">
    <source>
        <dbReference type="Proteomes" id="UP000199213"/>
    </source>
</evidence>
<feature type="region of interest" description="Disordered" evidence="1">
    <location>
        <begin position="87"/>
        <end position="138"/>
    </location>
</feature>
<feature type="region of interest" description="Disordered" evidence="1">
    <location>
        <begin position="1"/>
        <end position="28"/>
    </location>
</feature>
<reference evidence="4" key="1">
    <citation type="submission" date="2016-10" db="EMBL/GenBank/DDBJ databases">
        <authorList>
            <person name="Varghese N."/>
            <person name="Submissions S."/>
        </authorList>
    </citation>
    <scope>NUCLEOTIDE SEQUENCE [LARGE SCALE GENOMIC DNA]</scope>
    <source>
        <strain evidence="4">DSM 45460</strain>
    </source>
</reference>
<proteinExistence type="predicted"/>
<feature type="region of interest" description="Disordered" evidence="1">
    <location>
        <begin position="166"/>
        <end position="190"/>
    </location>
</feature>
<keyword evidence="2" id="KW-0472">Membrane</keyword>
<dbReference type="AlphaFoldDB" id="A0A1G9FFM0"/>